<accession>A0A7V3REB6</accession>
<feature type="transmembrane region" description="Helical" evidence="5">
    <location>
        <begin position="67"/>
        <end position="88"/>
    </location>
</feature>
<feature type="domain" description="V-ATPase proteolipid subunit C-like" evidence="6">
    <location>
        <begin position="88"/>
        <end position="147"/>
    </location>
</feature>
<dbReference type="EMBL" id="DTPE01000115">
    <property type="protein sequence ID" value="HGE75050.1"/>
    <property type="molecule type" value="Genomic_DNA"/>
</dbReference>
<dbReference type="AlphaFoldDB" id="A0A7V3REB6"/>
<feature type="transmembrane region" description="Helical" evidence="5">
    <location>
        <begin position="6"/>
        <end position="23"/>
    </location>
</feature>
<dbReference type="Pfam" id="PF00137">
    <property type="entry name" value="ATP-synt_C"/>
    <property type="match status" value="1"/>
</dbReference>
<name>A0A7V3REB6_9BACT</name>
<proteinExistence type="predicted"/>
<dbReference type="SUPFAM" id="SSF81333">
    <property type="entry name" value="F1F0 ATP synthase subunit C"/>
    <property type="match status" value="1"/>
</dbReference>
<comment type="subcellular location">
    <subcellularLocation>
        <location evidence="1">Membrane</location>
        <topology evidence="1">Multi-pass membrane protein</topology>
    </subcellularLocation>
</comment>
<evidence type="ECO:0000259" key="6">
    <source>
        <dbReference type="Pfam" id="PF00137"/>
    </source>
</evidence>
<feature type="transmembrane region" description="Helical" evidence="5">
    <location>
        <begin position="128"/>
        <end position="148"/>
    </location>
</feature>
<feature type="transmembrane region" description="Helical" evidence="5">
    <location>
        <begin position="95"/>
        <end position="116"/>
    </location>
</feature>
<dbReference type="GO" id="GO:0033177">
    <property type="term" value="C:proton-transporting two-sector ATPase complex, proton-transporting domain"/>
    <property type="evidence" value="ECO:0007669"/>
    <property type="project" value="InterPro"/>
</dbReference>
<keyword evidence="3 5" id="KW-1133">Transmembrane helix</keyword>
<gene>
    <name evidence="7" type="ORF">ENX73_02865</name>
</gene>
<comment type="caution">
    <text evidence="7">The sequence shown here is derived from an EMBL/GenBank/DDBJ whole genome shotgun (WGS) entry which is preliminary data.</text>
</comment>
<reference evidence="7" key="1">
    <citation type="journal article" date="2020" name="mSystems">
        <title>Genome- and Community-Level Interaction Insights into Carbon Utilization and Element Cycling Functions of Hydrothermarchaeota in Hydrothermal Sediment.</title>
        <authorList>
            <person name="Zhou Z."/>
            <person name="Liu Y."/>
            <person name="Xu W."/>
            <person name="Pan J."/>
            <person name="Luo Z.H."/>
            <person name="Li M."/>
        </authorList>
    </citation>
    <scope>NUCLEOTIDE SEQUENCE [LARGE SCALE GENOMIC DNA]</scope>
    <source>
        <strain evidence="7">SpSt-966</strain>
    </source>
</reference>
<evidence type="ECO:0000313" key="7">
    <source>
        <dbReference type="EMBL" id="HGE75050.1"/>
    </source>
</evidence>
<sequence length="151" mass="14968">MFVSVALMSVVIVTTIILGIILTSKRTFRKIKSPVKVGKGIMGVNMGSLITFGLIALLSMIPDGRALAATTAAATSTAVSNGIGLGLLGAGLSTGLASIGAGIGVGIAGAAGIGAISEKPEMLGRTLIYVGLAEGVAIYGLIISIMILGRI</sequence>
<dbReference type="InterPro" id="IPR002379">
    <property type="entry name" value="ATPase_proteolipid_c-like_dom"/>
</dbReference>
<dbReference type="GO" id="GO:0015078">
    <property type="term" value="F:proton transmembrane transporter activity"/>
    <property type="evidence" value="ECO:0007669"/>
    <property type="project" value="InterPro"/>
</dbReference>
<evidence type="ECO:0000256" key="4">
    <source>
        <dbReference type="ARBA" id="ARBA00023136"/>
    </source>
</evidence>
<organism evidence="7">
    <name type="scientific">Mesoaciditoga lauensis</name>
    <dbReference type="NCBI Taxonomy" id="1495039"/>
    <lineage>
        <taxon>Bacteria</taxon>
        <taxon>Thermotogati</taxon>
        <taxon>Thermotogota</taxon>
        <taxon>Thermotogae</taxon>
        <taxon>Mesoaciditogales</taxon>
        <taxon>Mesoaciditogaceae</taxon>
        <taxon>Mesoaciditoga</taxon>
    </lineage>
</organism>
<feature type="transmembrane region" description="Helical" evidence="5">
    <location>
        <begin position="44"/>
        <end position="61"/>
    </location>
</feature>
<dbReference type="Gene3D" id="1.20.120.610">
    <property type="entry name" value="lithium bound rotor ring of v- atpase"/>
    <property type="match status" value="1"/>
</dbReference>
<protein>
    <submittedName>
        <fullName evidence="7">ATPase</fullName>
    </submittedName>
</protein>
<evidence type="ECO:0000256" key="5">
    <source>
        <dbReference type="SAM" id="Phobius"/>
    </source>
</evidence>
<evidence type="ECO:0000256" key="2">
    <source>
        <dbReference type="ARBA" id="ARBA00022692"/>
    </source>
</evidence>
<keyword evidence="4 5" id="KW-0472">Membrane</keyword>
<keyword evidence="2 5" id="KW-0812">Transmembrane</keyword>
<evidence type="ECO:0000256" key="3">
    <source>
        <dbReference type="ARBA" id="ARBA00022989"/>
    </source>
</evidence>
<dbReference type="CDD" id="cd18120">
    <property type="entry name" value="ATP-synt_Vo_Ao_c"/>
    <property type="match status" value="1"/>
</dbReference>
<evidence type="ECO:0000256" key="1">
    <source>
        <dbReference type="ARBA" id="ARBA00004141"/>
    </source>
</evidence>
<dbReference type="InterPro" id="IPR035921">
    <property type="entry name" value="F/V-ATP_Csub_sf"/>
</dbReference>